<dbReference type="NCBIfam" id="NF005141">
    <property type="entry name" value="PRK06590.1"/>
    <property type="match status" value="1"/>
</dbReference>
<dbReference type="PANTHER" id="PTHR42829">
    <property type="entry name" value="NADH-UBIQUINONE OXIDOREDUCTASE CHAIN 5"/>
    <property type="match status" value="1"/>
</dbReference>
<dbReference type="InterPro" id="IPR018393">
    <property type="entry name" value="NADHpl_OxRdtase_5_subgr"/>
</dbReference>
<proteinExistence type="predicted"/>
<keyword evidence="2 5" id="KW-0812">Transmembrane</keyword>
<dbReference type="NCBIfam" id="TIGR01974">
    <property type="entry name" value="NDH_I_L"/>
    <property type="match status" value="1"/>
</dbReference>
<feature type="transmembrane region" description="Helical" evidence="6">
    <location>
        <begin position="445"/>
        <end position="469"/>
    </location>
</feature>
<dbReference type="GO" id="GO:0003954">
    <property type="term" value="F:NADH dehydrogenase activity"/>
    <property type="evidence" value="ECO:0007669"/>
    <property type="project" value="TreeGrafter"/>
</dbReference>
<dbReference type="PANTHER" id="PTHR42829:SF2">
    <property type="entry name" value="NADH-UBIQUINONE OXIDOREDUCTASE CHAIN 5"/>
    <property type="match status" value="1"/>
</dbReference>
<dbReference type="GO" id="GO:0012505">
    <property type="term" value="C:endomembrane system"/>
    <property type="evidence" value="ECO:0007669"/>
    <property type="project" value="UniProtKB-SubCell"/>
</dbReference>
<keyword evidence="10" id="KW-1185">Reference proteome</keyword>
<dbReference type="Pfam" id="PF00361">
    <property type="entry name" value="Proton_antipo_M"/>
    <property type="match status" value="1"/>
</dbReference>
<dbReference type="InterPro" id="IPR003945">
    <property type="entry name" value="NU5C-like"/>
</dbReference>
<evidence type="ECO:0000256" key="2">
    <source>
        <dbReference type="ARBA" id="ARBA00022692"/>
    </source>
</evidence>
<feature type="transmembrane region" description="Helical" evidence="6">
    <location>
        <begin position="240"/>
        <end position="257"/>
    </location>
</feature>
<dbReference type="GO" id="GO:0015990">
    <property type="term" value="P:electron transport coupled proton transport"/>
    <property type="evidence" value="ECO:0007669"/>
    <property type="project" value="TreeGrafter"/>
</dbReference>
<feature type="transmembrane region" description="Helical" evidence="6">
    <location>
        <begin position="130"/>
        <end position="149"/>
    </location>
</feature>
<feature type="transmembrane region" description="Helical" evidence="6">
    <location>
        <begin position="302"/>
        <end position="329"/>
    </location>
</feature>
<comment type="subcellular location">
    <subcellularLocation>
        <location evidence="1">Endomembrane system</location>
        <topology evidence="1">Multi-pass membrane protein</topology>
    </subcellularLocation>
    <subcellularLocation>
        <location evidence="5">Membrane</location>
        <topology evidence="5">Multi-pass membrane protein</topology>
    </subcellularLocation>
</comment>
<feature type="transmembrane region" description="Helical" evidence="6">
    <location>
        <begin position="39"/>
        <end position="64"/>
    </location>
</feature>
<feature type="transmembrane region" description="Helical" evidence="6">
    <location>
        <begin position="336"/>
        <end position="362"/>
    </location>
</feature>
<comment type="caution">
    <text evidence="9">The sequence shown here is derived from an EMBL/GenBank/DDBJ whole genome shotgun (WGS) entry which is preliminary data.</text>
</comment>
<sequence length="676" mass="71808">MSPSLGDAAAAQSYLWLIIALPLAGALVNGLIGRRLGKANAAVIAVGVMVAAFVLAVIAFAAVVQGEPLHFRGGTWFRVPGPDGRALVDVSWGLLLDRLSGTLALVVTGVGSLIHLYAASYMSHEDDFGYARFFTYLNLFVAAMMTLVLGDSLVLTFVGWEGVGLCSYLLIGFWYTDQQKAYCGRKAFVTNRIGDFGFLIGLFALLSIFGTVEYGAMSSAVHGASAETVLGAGVFSGKTLGWALTFATLGLFVGCTGKSAQLPLYVWLPDAMAGPTPVSALIHAATMVTAGVYLVARTSFLFALAPASMAVVTLVGALTAVVAAAIAFAQNDIKKVLAYSTVSQLGFMFIGVGAGVFFAGVMHLVTHAFFKACLFLGAGSVMHGMHEDTDIRNMGGLWSKMPNTAKTFGIATLAITGIVPLSGFFSKDAILAGALFSANHAYPWVGVTAYVLGTLAAAGTAFYMVRCFALTFAGKPRTDVAAHAHESSPVMTVPLWVLAILSVVAIVLGLPKVEALGHWGEVFGEFLHPVFAQAGEILGEHEEHVVLWPFLVAWGIAVAMGALAWQMYAGAWRGAPEKIVRAFPALYRFTLDKFRVDELYDLFPIGFIRGLAYWLWRAVDAFLIDGVLVNGVARFFGFLGRAFRVFQNGDAQRYAAVMAMAAAVILLWTVFGVGGR</sequence>
<dbReference type="InterPro" id="IPR001516">
    <property type="entry name" value="Proton_antipo_N"/>
</dbReference>
<dbReference type="GO" id="GO:0016020">
    <property type="term" value="C:membrane"/>
    <property type="evidence" value="ECO:0007669"/>
    <property type="project" value="UniProtKB-SubCell"/>
</dbReference>
<keyword evidence="4 6" id="KW-0472">Membrane</keyword>
<feature type="domain" description="NADH-Ubiquinone oxidoreductase (complex I) chain 5 N-terminal" evidence="8">
    <location>
        <begin position="88"/>
        <end position="134"/>
    </location>
</feature>
<evidence type="ECO:0000259" key="7">
    <source>
        <dbReference type="Pfam" id="PF00361"/>
    </source>
</evidence>
<dbReference type="EMBL" id="BJTG01000008">
    <property type="protein sequence ID" value="GEJ58459.1"/>
    <property type="molecule type" value="Genomic_DNA"/>
</dbReference>
<gene>
    <name evidence="9" type="primary">nuoL-1</name>
    <name evidence="9" type="ORF">AMYX_32000</name>
</gene>
<evidence type="ECO:0000256" key="5">
    <source>
        <dbReference type="RuleBase" id="RU000320"/>
    </source>
</evidence>
<evidence type="ECO:0000313" key="10">
    <source>
        <dbReference type="Proteomes" id="UP000503640"/>
    </source>
</evidence>
<evidence type="ECO:0000259" key="8">
    <source>
        <dbReference type="Pfam" id="PF00662"/>
    </source>
</evidence>
<dbReference type="GO" id="GO:0042773">
    <property type="term" value="P:ATP synthesis coupled electron transport"/>
    <property type="evidence" value="ECO:0007669"/>
    <property type="project" value="InterPro"/>
</dbReference>
<keyword evidence="3 6" id="KW-1133">Transmembrane helix</keyword>
<dbReference type="Gene3D" id="1.20.5.2700">
    <property type="match status" value="1"/>
</dbReference>
<dbReference type="AlphaFoldDB" id="A0A7I9VQU0"/>
<feature type="transmembrane region" description="Helical" evidence="6">
    <location>
        <begin position="155"/>
        <end position="175"/>
    </location>
</feature>
<accession>A0A7I9VQU0</accession>
<feature type="transmembrane region" description="Helical" evidence="6">
    <location>
        <begin position="490"/>
        <end position="510"/>
    </location>
</feature>
<dbReference type="PRINTS" id="PR01435">
    <property type="entry name" value="NPOXDRDTASE5"/>
</dbReference>
<feature type="domain" description="NADH:quinone oxidoreductase/Mrp antiporter transmembrane" evidence="7">
    <location>
        <begin position="151"/>
        <end position="440"/>
    </location>
</feature>
<dbReference type="Pfam" id="PF00662">
    <property type="entry name" value="Proton_antipo_N"/>
    <property type="match status" value="1"/>
</dbReference>
<feature type="transmembrane region" description="Helical" evidence="6">
    <location>
        <begin position="546"/>
        <end position="565"/>
    </location>
</feature>
<feature type="transmembrane region" description="Helical" evidence="6">
    <location>
        <begin position="622"/>
        <end position="642"/>
    </location>
</feature>
<feature type="transmembrane region" description="Helical" evidence="6">
    <location>
        <begin position="196"/>
        <end position="220"/>
    </location>
</feature>
<name>A0A7I9VQU0_9BACT</name>
<feature type="transmembrane region" description="Helical" evidence="6">
    <location>
        <begin position="14"/>
        <end position="32"/>
    </location>
</feature>
<feature type="transmembrane region" description="Helical" evidence="6">
    <location>
        <begin position="407"/>
        <end position="425"/>
    </location>
</feature>
<evidence type="ECO:0000256" key="6">
    <source>
        <dbReference type="SAM" id="Phobius"/>
    </source>
</evidence>
<feature type="transmembrane region" description="Helical" evidence="6">
    <location>
        <begin position="368"/>
        <end position="386"/>
    </location>
</feature>
<feature type="transmembrane region" description="Helical" evidence="6">
    <location>
        <begin position="278"/>
        <end position="296"/>
    </location>
</feature>
<dbReference type="InterPro" id="IPR001750">
    <property type="entry name" value="ND/Mrp_TM"/>
</dbReference>
<dbReference type="GO" id="GO:0008137">
    <property type="term" value="F:NADH dehydrogenase (ubiquinone) activity"/>
    <property type="evidence" value="ECO:0007669"/>
    <property type="project" value="InterPro"/>
</dbReference>
<dbReference type="PRINTS" id="PR01434">
    <property type="entry name" value="NADHDHGNASE5"/>
</dbReference>
<dbReference type="Proteomes" id="UP000503640">
    <property type="component" value="Unassembled WGS sequence"/>
</dbReference>
<evidence type="ECO:0000313" key="9">
    <source>
        <dbReference type="EMBL" id="GEJ58459.1"/>
    </source>
</evidence>
<dbReference type="RefSeq" id="WP_176067039.1">
    <property type="nucleotide sequence ID" value="NZ_BJTG01000008.1"/>
</dbReference>
<protein>
    <submittedName>
        <fullName evidence="9">NADH-quinone oxidoreductase subunit L</fullName>
    </submittedName>
</protein>
<reference evidence="10" key="1">
    <citation type="journal article" date="2020" name="Appl. Environ. Microbiol.">
        <title>Diazotrophic Anaeromyxobacter Isolates from Soils.</title>
        <authorList>
            <person name="Masuda Y."/>
            <person name="Yamanaka H."/>
            <person name="Xu Z.X."/>
            <person name="Shiratori Y."/>
            <person name="Aono T."/>
            <person name="Amachi S."/>
            <person name="Senoo K."/>
            <person name="Itoh H."/>
        </authorList>
    </citation>
    <scope>NUCLEOTIDE SEQUENCE [LARGE SCALE GENOMIC DNA]</scope>
    <source>
        <strain evidence="10">R267</strain>
    </source>
</reference>
<evidence type="ECO:0000256" key="1">
    <source>
        <dbReference type="ARBA" id="ARBA00004127"/>
    </source>
</evidence>
<evidence type="ECO:0000256" key="4">
    <source>
        <dbReference type="ARBA" id="ARBA00023136"/>
    </source>
</evidence>
<organism evidence="9 10">
    <name type="scientific">Anaeromyxobacter diazotrophicus</name>
    <dbReference type="NCBI Taxonomy" id="2590199"/>
    <lineage>
        <taxon>Bacteria</taxon>
        <taxon>Pseudomonadati</taxon>
        <taxon>Myxococcota</taxon>
        <taxon>Myxococcia</taxon>
        <taxon>Myxococcales</taxon>
        <taxon>Cystobacterineae</taxon>
        <taxon>Anaeromyxobacteraceae</taxon>
        <taxon>Anaeromyxobacter</taxon>
    </lineage>
</organism>
<evidence type="ECO:0000256" key="3">
    <source>
        <dbReference type="ARBA" id="ARBA00022989"/>
    </source>
</evidence>
<feature type="transmembrane region" description="Helical" evidence="6">
    <location>
        <begin position="99"/>
        <end position="118"/>
    </location>
</feature>
<feature type="transmembrane region" description="Helical" evidence="6">
    <location>
        <begin position="654"/>
        <end position="674"/>
    </location>
</feature>